<keyword evidence="4" id="KW-1185">Reference proteome</keyword>
<feature type="transmembrane region" description="Helical" evidence="2">
    <location>
        <begin position="282"/>
        <end position="303"/>
    </location>
</feature>
<feature type="compositionally biased region" description="Polar residues" evidence="1">
    <location>
        <begin position="1"/>
        <end position="11"/>
    </location>
</feature>
<gene>
    <name evidence="3" type="ORF">AYBTSS11_LOCUS5292</name>
</gene>
<name>A0AA86VWP6_9FABA</name>
<evidence type="ECO:0000256" key="2">
    <source>
        <dbReference type="SAM" id="Phobius"/>
    </source>
</evidence>
<keyword evidence="2" id="KW-1133">Transmembrane helix</keyword>
<dbReference type="EMBL" id="OY731399">
    <property type="protein sequence ID" value="CAJ1931506.1"/>
    <property type="molecule type" value="Genomic_DNA"/>
</dbReference>
<proteinExistence type="predicted"/>
<feature type="region of interest" description="Disordered" evidence="1">
    <location>
        <begin position="88"/>
        <end position="128"/>
    </location>
</feature>
<feature type="region of interest" description="Disordered" evidence="1">
    <location>
        <begin position="1"/>
        <end position="36"/>
    </location>
</feature>
<keyword evidence="2" id="KW-0812">Transmembrane</keyword>
<organism evidence="3 4">
    <name type="scientific">Sphenostylis stenocarpa</name>
    <dbReference type="NCBI Taxonomy" id="92480"/>
    <lineage>
        <taxon>Eukaryota</taxon>
        <taxon>Viridiplantae</taxon>
        <taxon>Streptophyta</taxon>
        <taxon>Embryophyta</taxon>
        <taxon>Tracheophyta</taxon>
        <taxon>Spermatophyta</taxon>
        <taxon>Magnoliopsida</taxon>
        <taxon>eudicotyledons</taxon>
        <taxon>Gunneridae</taxon>
        <taxon>Pentapetalae</taxon>
        <taxon>rosids</taxon>
        <taxon>fabids</taxon>
        <taxon>Fabales</taxon>
        <taxon>Fabaceae</taxon>
        <taxon>Papilionoideae</taxon>
        <taxon>50 kb inversion clade</taxon>
        <taxon>NPAAA clade</taxon>
        <taxon>indigoferoid/millettioid clade</taxon>
        <taxon>Phaseoleae</taxon>
        <taxon>Sphenostylis</taxon>
    </lineage>
</organism>
<feature type="transmembrane region" description="Helical" evidence="2">
    <location>
        <begin position="250"/>
        <end position="270"/>
    </location>
</feature>
<feature type="transmembrane region" description="Helical" evidence="2">
    <location>
        <begin position="309"/>
        <end position="330"/>
    </location>
</feature>
<dbReference type="AlphaFoldDB" id="A0AA86VWP6"/>
<sequence length="332" mass="37235">MHRVSTSTYAQPPQYDDIEHDYNTQEAEGTMDAKRHSISSFSDLGMPSIFGVYAPTPPSAQGFEGPYQQSPYNVQYHNETVSSSDAYQGHEDAEHHEAQPSEEETPRPPQGRRNPTRNRRIQVTQSPQRGQIFHAVLKSDQEDFVPPVPYHTRHAFSSWCNHLKTRECQHLQRWKRVLLASNNPLVVYVFQSSLAHSSFLPFHEKFGLKANTSRTLCLRFQDPTARTKGVAEGEGWKDMVRGVNHGTGKLLPFLGMLVAMLTQSGSMVVIKFAMNDEINKYVMVVYSMALSTILLLPFALFLHRSSGTIMAYVGIELSSPTLASAILNVVGP</sequence>
<feature type="compositionally biased region" description="Basic and acidic residues" evidence="1">
    <location>
        <begin position="88"/>
        <end position="99"/>
    </location>
</feature>
<evidence type="ECO:0000256" key="1">
    <source>
        <dbReference type="SAM" id="MobiDB-lite"/>
    </source>
</evidence>
<keyword evidence="2" id="KW-0472">Membrane</keyword>
<evidence type="ECO:0000313" key="4">
    <source>
        <dbReference type="Proteomes" id="UP001189624"/>
    </source>
</evidence>
<accession>A0AA86VWP6</accession>
<dbReference type="Proteomes" id="UP001189624">
    <property type="component" value="Chromosome 2"/>
</dbReference>
<dbReference type="Gramene" id="rna-AYBTSS11_LOCUS5292">
    <property type="protein sequence ID" value="CAJ1931506.1"/>
    <property type="gene ID" value="gene-AYBTSS11_LOCUS5292"/>
</dbReference>
<reference evidence="3" key="1">
    <citation type="submission" date="2023-10" db="EMBL/GenBank/DDBJ databases">
        <authorList>
            <person name="Domelevo Entfellner J.-B."/>
        </authorList>
    </citation>
    <scope>NUCLEOTIDE SEQUENCE</scope>
</reference>
<evidence type="ECO:0000313" key="3">
    <source>
        <dbReference type="EMBL" id="CAJ1931506.1"/>
    </source>
</evidence>
<protein>
    <submittedName>
        <fullName evidence="3">Uncharacterized protein</fullName>
    </submittedName>
</protein>